<protein>
    <submittedName>
        <fullName evidence="2">Zinc finger bed domain-containing protein 1-like</fullName>
    </submittedName>
</protein>
<evidence type="ECO:0000313" key="2">
    <source>
        <dbReference type="EMBL" id="KAF0522129.1"/>
    </source>
</evidence>
<dbReference type="OrthoDB" id="2412736at2759"/>
<evidence type="ECO:0000313" key="3">
    <source>
        <dbReference type="Proteomes" id="UP000439903"/>
    </source>
</evidence>
<accession>A0A8H4AQK7</accession>
<dbReference type="InterPro" id="IPR007021">
    <property type="entry name" value="DUF659"/>
</dbReference>
<reference evidence="2 3" key="1">
    <citation type="journal article" date="2019" name="Environ. Microbiol.">
        <title>At the nexus of three kingdoms: the genome of the mycorrhizal fungus Gigaspora margarita provides insights into plant, endobacterial and fungal interactions.</title>
        <authorList>
            <person name="Venice F."/>
            <person name="Ghignone S."/>
            <person name="Salvioli di Fossalunga A."/>
            <person name="Amselem J."/>
            <person name="Novero M."/>
            <person name="Xianan X."/>
            <person name="Sedzielewska Toro K."/>
            <person name="Morin E."/>
            <person name="Lipzen A."/>
            <person name="Grigoriev I.V."/>
            <person name="Henrissat B."/>
            <person name="Martin F.M."/>
            <person name="Bonfante P."/>
        </authorList>
    </citation>
    <scope>NUCLEOTIDE SEQUENCE [LARGE SCALE GENOMIC DNA]</scope>
    <source>
        <strain evidence="2 3">BEG34</strain>
    </source>
</reference>
<feature type="domain" description="DUF659" evidence="1">
    <location>
        <begin position="6"/>
        <end position="89"/>
    </location>
</feature>
<proteinExistence type="predicted"/>
<dbReference type="SUPFAM" id="SSF53098">
    <property type="entry name" value="Ribonuclease H-like"/>
    <property type="match status" value="1"/>
</dbReference>
<sequence>MDEQQYVNSVQDFSSYLRTGSFLSNKIIKIIEEIGPKKFGAVISDGAMAIQLAKNFVANKYSHIILVHCIAYHIQLIVTNIIKKTSFGLQVLSKCQKFVTYFQNSHMSGAQLRNEINDLLIKGGGLKSSVKTR</sequence>
<dbReference type="Proteomes" id="UP000439903">
    <property type="component" value="Unassembled WGS sequence"/>
</dbReference>
<gene>
    <name evidence="2" type="ORF">F8M41_015584</name>
</gene>
<dbReference type="Pfam" id="PF04937">
    <property type="entry name" value="DUF659"/>
    <property type="match status" value="1"/>
</dbReference>
<dbReference type="InterPro" id="IPR012337">
    <property type="entry name" value="RNaseH-like_sf"/>
</dbReference>
<evidence type="ECO:0000259" key="1">
    <source>
        <dbReference type="Pfam" id="PF04937"/>
    </source>
</evidence>
<comment type="caution">
    <text evidence="2">The sequence shown here is derived from an EMBL/GenBank/DDBJ whole genome shotgun (WGS) entry which is preliminary data.</text>
</comment>
<dbReference type="AlphaFoldDB" id="A0A8H4AQK7"/>
<name>A0A8H4AQK7_GIGMA</name>
<organism evidence="2 3">
    <name type="scientific">Gigaspora margarita</name>
    <dbReference type="NCBI Taxonomy" id="4874"/>
    <lineage>
        <taxon>Eukaryota</taxon>
        <taxon>Fungi</taxon>
        <taxon>Fungi incertae sedis</taxon>
        <taxon>Mucoromycota</taxon>
        <taxon>Glomeromycotina</taxon>
        <taxon>Glomeromycetes</taxon>
        <taxon>Diversisporales</taxon>
        <taxon>Gigasporaceae</taxon>
        <taxon>Gigaspora</taxon>
    </lineage>
</organism>
<keyword evidence="3" id="KW-1185">Reference proteome</keyword>
<dbReference type="EMBL" id="WTPW01000329">
    <property type="protein sequence ID" value="KAF0522129.1"/>
    <property type="molecule type" value="Genomic_DNA"/>
</dbReference>